<dbReference type="EMBL" id="JAJSOF020000037">
    <property type="protein sequence ID" value="KAJ4428582.1"/>
    <property type="molecule type" value="Genomic_DNA"/>
</dbReference>
<protein>
    <submittedName>
        <fullName evidence="1">Uncharacterized protein</fullName>
    </submittedName>
</protein>
<comment type="caution">
    <text evidence="1">The sequence shown here is derived from an EMBL/GenBank/DDBJ whole genome shotgun (WGS) entry which is preliminary data.</text>
</comment>
<reference evidence="1 2" key="1">
    <citation type="journal article" date="2022" name="Allergy">
        <title>Genome assembly and annotation of Periplaneta americana reveal a comprehensive cockroach allergen profile.</title>
        <authorList>
            <person name="Wang L."/>
            <person name="Xiong Q."/>
            <person name="Saelim N."/>
            <person name="Wang L."/>
            <person name="Nong W."/>
            <person name="Wan A.T."/>
            <person name="Shi M."/>
            <person name="Liu X."/>
            <person name="Cao Q."/>
            <person name="Hui J.H.L."/>
            <person name="Sookrung N."/>
            <person name="Leung T.F."/>
            <person name="Tungtrongchitr A."/>
            <person name="Tsui S.K.W."/>
        </authorList>
    </citation>
    <scope>NUCLEOTIDE SEQUENCE [LARGE SCALE GENOMIC DNA]</scope>
    <source>
        <strain evidence="1">PWHHKU_190912</strain>
    </source>
</reference>
<name>A0ABQ8S3W2_PERAM</name>
<gene>
    <name evidence="1" type="ORF">ANN_24626</name>
</gene>
<evidence type="ECO:0000313" key="1">
    <source>
        <dbReference type="EMBL" id="KAJ4428582.1"/>
    </source>
</evidence>
<evidence type="ECO:0000313" key="2">
    <source>
        <dbReference type="Proteomes" id="UP001148838"/>
    </source>
</evidence>
<dbReference type="Proteomes" id="UP001148838">
    <property type="component" value="Unassembled WGS sequence"/>
</dbReference>
<keyword evidence="2" id="KW-1185">Reference proteome</keyword>
<proteinExistence type="predicted"/>
<accession>A0ABQ8S3W2</accession>
<sequence length="79" mass="9214">MAGLCGGGNEPAGSLKAILQQYPQYKTENRIFVVLVDYWIRQKYRRQIGLDKYPSGRDKLWTKLIRTDSLEKDETIEYS</sequence>
<organism evidence="1 2">
    <name type="scientific">Periplaneta americana</name>
    <name type="common">American cockroach</name>
    <name type="synonym">Blatta americana</name>
    <dbReference type="NCBI Taxonomy" id="6978"/>
    <lineage>
        <taxon>Eukaryota</taxon>
        <taxon>Metazoa</taxon>
        <taxon>Ecdysozoa</taxon>
        <taxon>Arthropoda</taxon>
        <taxon>Hexapoda</taxon>
        <taxon>Insecta</taxon>
        <taxon>Pterygota</taxon>
        <taxon>Neoptera</taxon>
        <taxon>Polyneoptera</taxon>
        <taxon>Dictyoptera</taxon>
        <taxon>Blattodea</taxon>
        <taxon>Blattoidea</taxon>
        <taxon>Blattidae</taxon>
        <taxon>Blattinae</taxon>
        <taxon>Periplaneta</taxon>
    </lineage>
</organism>